<feature type="transmembrane region" description="Helical" evidence="9">
    <location>
        <begin position="388"/>
        <end position="410"/>
    </location>
</feature>
<feature type="transmembrane region" description="Helical" evidence="9">
    <location>
        <begin position="237"/>
        <end position="261"/>
    </location>
</feature>
<feature type="transmembrane region" description="Helical" evidence="9">
    <location>
        <begin position="101"/>
        <end position="120"/>
    </location>
</feature>
<sequence length="456" mass="52059">MCHNRAPLVCGHSRKKRLAELYLTYEYLSETLFAPATESSEPMDIEEPPEPIASDYVELASLVLMFIVGGPLNLCAYTHLAERPSCTRLDILKRHLNYSDLLVLFIYVPSRACWLLTYDWRGGDFLCKVIKFLHTFTFQISSNVIVCIALDRLFSVLSSSHQSPEKAHKRTRIMLMMAWITALVISAPQFAIWKSYMAFERLNWSQCMQIWEIIRVEAVIKNNTSIDSTVLMQEENIYVIMHMMLIFWIPAAIVLVCYVIVSGWVWFNSKPTSISAAQGSMARNNTMVSHGVSYHTGIDTVDTVLNRASEWKALRFFTRNPKAPINFRPPNPKIVINDELMKPLADLKNNRNSITSCDTQRTSLNGQTTFNGASYNARITSRAIRVSALLILAYIICWLPYNALSLIQFVDPALFNQHANKVYCLHGMMVFNSVVNPYLYGLFKSLMKFNGNRNDD</sequence>
<evidence type="ECO:0000256" key="9">
    <source>
        <dbReference type="SAM" id="Phobius"/>
    </source>
</evidence>
<evidence type="ECO:0000256" key="2">
    <source>
        <dbReference type="ARBA" id="ARBA00022475"/>
    </source>
</evidence>
<dbReference type="OrthoDB" id="6435638at2759"/>
<dbReference type="EMBL" id="CM016762">
    <property type="protein sequence ID" value="TMS38207.1"/>
    <property type="molecule type" value="Genomic_DNA"/>
</dbReference>
<dbReference type="GO" id="GO:0007218">
    <property type="term" value="P:neuropeptide signaling pathway"/>
    <property type="evidence" value="ECO:0007669"/>
    <property type="project" value="TreeGrafter"/>
</dbReference>
<evidence type="ECO:0000256" key="1">
    <source>
        <dbReference type="ARBA" id="ARBA00004651"/>
    </source>
</evidence>
<dbReference type="GO" id="GO:0008528">
    <property type="term" value="F:G protein-coupled peptide receptor activity"/>
    <property type="evidence" value="ECO:0007669"/>
    <property type="project" value="TreeGrafter"/>
</dbReference>
<comment type="subcellular location">
    <subcellularLocation>
        <location evidence="1">Cell membrane</location>
        <topology evidence="1">Multi-pass membrane protein</topology>
    </subcellularLocation>
</comment>
<dbReference type="GO" id="GO:0005886">
    <property type="term" value="C:plasma membrane"/>
    <property type="evidence" value="ECO:0007669"/>
    <property type="project" value="UniProtKB-SubCell"/>
</dbReference>
<keyword evidence="3 9" id="KW-0812">Transmembrane</keyword>
<evidence type="ECO:0000313" key="11">
    <source>
        <dbReference type="EMBL" id="TMS38207.1"/>
    </source>
</evidence>
<evidence type="ECO:0000256" key="5">
    <source>
        <dbReference type="ARBA" id="ARBA00023040"/>
    </source>
</evidence>
<feature type="transmembrane region" description="Helical" evidence="9">
    <location>
        <begin position="59"/>
        <end position="80"/>
    </location>
</feature>
<gene>
    <name evidence="11" type="ORF">L596_004980</name>
</gene>
<evidence type="ECO:0000313" key="12">
    <source>
        <dbReference type="Proteomes" id="UP000298663"/>
    </source>
</evidence>
<keyword evidence="8" id="KW-0807">Transducer</keyword>
<reference evidence="11 12" key="1">
    <citation type="journal article" date="2015" name="Genome Biol.">
        <title>Comparative genomics of Steinernema reveals deeply conserved gene regulatory networks.</title>
        <authorList>
            <person name="Dillman A.R."/>
            <person name="Macchietto M."/>
            <person name="Porter C.F."/>
            <person name="Rogers A."/>
            <person name="Williams B."/>
            <person name="Antoshechkin I."/>
            <person name="Lee M.M."/>
            <person name="Goodwin Z."/>
            <person name="Lu X."/>
            <person name="Lewis E.E."/>
            <person name="Goodrich-Blair H."/>
            <person name="Stock S.P."/>
            <person name="Adams B.J."/>
            <person name="Sternberg P.W."/>
            <person name="Mortazavi A."/>
        </authorList>
    </citation>
    <scope>NUCLEOTIDE SEQUENCE [LARGE SCALE GENOMIC DNA]</scope>
    <source>
        <strain evidence="11 12">ALL</strain>
    </source>
</reference>
<keyword evidence="2" id="KW-1003">Cell membrane</keyword>
<feature type="domain" description="G-protein coupled receptors family 1 profile" evidence="10">
    <location>
        <begin position="69"/>
        <end position="440"/>
    </location>
</feature>
<name>A0A4U8V141_STECR</name>
<protein>
    <recommendedName>
        <fullName evidence="10">G-protein coupled receptors family 1 profile domain-containing protein</fullName>
    </recommendedName>
</protein>
<evidence type="ECO:0000256" key="8">
    <source>
        <dbReference type="ARBA" id="ARBA00023224"/>
    </source>
</evidence>
<dbReference type="PRINTS" id="PR00237">
    <property type="entry name" value="GPCRRHODOPSN"/>
</dbReference>
<dbReference type="PANTHER" id="PTHR24230:SF120">
    <property type="entry name" value="G-PROTEIN COUPLED RECEPTOR DAF-38"/>
    <property type="match status" value="1"/>
</dbReference>
<proteinExistence type="predicted"/>
<feature type="transmembrane region" description="Helical" evidence="9">
    <location>
        <begin position="132"/>
        <end position="153"/>
    </location>
</feature>
<evidence type="ECO:0000259" key="10">
    <source>
        <dbReference type="PROSITE" id="PS50262"/>
    </source>
</evidence>
<keyword evidence="7" id="KW-0675">Receptor</keyword>
<keyword evidence="4 9" id="KW-1133">Transmembrane helix</keyword>
<dbReference type="Gene3D" id="1.20.1070.10">
    <property type="entry name" value="Rhodopsin 7-helix transmembrane proteins"/>
    <property type="match status" value="1"/>
</dbReference>
<dbReference type="EMBL" id="AZBU02000001">
    <property type="protein sequence ID" value="TMS38207.1"/>
    <property type="molecule type" value="Genomic_DNA"/>
</dbReference>
<dbReference type="Proteomes" id="UP000298663">
    <property type="component" value="Chromosome X"/>
</dbReference>
<dbReference type="SUPFAM" id="SSF81321">
    <property type="entry name" value="Family A G protein-coupled receptor-like"/>
    <property type="match status" value="1"/>
</dbReference>
<dbReference type="InterPro" id="IPR000276">
    <property type="entry name" value="GPCR_Rhodpsn"/>
</dbReference>
<dbReference type="InterPro" id="IPR017452">
    <property type="entry name" value="GPCR_Rhodpsn_7TM"/>
</dbReference>
<keyword evidence="5" id="KW-0297">G-protein coupled receptor</keyword>
<dbReference type="AlphaFoldDB" id="A0A4U8V141"/>
<comment type="caution">
    <text evidence="11">The sequence shown here is derived from an EMBL/GenBank/DDBJ whole genome shotgun (WGS) entry which is preliminary data.</text>
</comment>
<evidence type="ECO:0000256" key="3">
    <source>
        <dbReference type="ARBA" id="ARBA00022692"/>
    </source>
</evidence>
<feature type="transmembrane region" description="Helical" evidence="9">
    <location>
        <begin position="173"/>
        <end position="193"/>
    </location>
</feature>
<feature type="transmembrane region" description="Helical" evidence="9">
    <location>
        <begin position="422"/>
        <end position="443"/>
    </location>
</feature>
<organism evidence="11 12">
    <name type="scientific">Steinernema carpocapsae</name>
    <name type="common">Entomopathogenic nematode</name>
    <dbReference type="NCBI Taxonomy" id="34508"/>
    <lineage>
        <taxon>Eukaryota</taxon>
        <taxon>Metazoa</taxon>
        <taxon>Ecdysozoa</taxon>
        <taxon>Nematoda</taxon>
        <taxon>Chromadorea</taxon>
        <taxon>Rhabditida</taxon>
        <taxon>Tylenchina</taxon>
        <taxon>Panagrolaimomorpha</taxon>
        <taxon>Strongyloidoidea</taxon>
        <taxon>Steinernematidae</taxon>
        <taxon>Steinernema</taxon>
    </lineage>
</organism>
<evidence type="ECO:0000256" key="7">
    <source>
        <dbReference type="ARBA" id="ARBA00023170"/>
    </source>
</evidence>
<dbReference type="PANTHER" id="PTHR24230">
    <property type="entry name" value="G-PROTEIN COUPLED RECEPTOR"/>
    <property type="match status" value="1"/>
</dbReference>
<keyword evidence="6 9" id="KW-0472">Membrane</keyword>
<dbReference type="Pfam" id="PF00001">
    <property type="entry name" value="7tm_1"/>
    <property type="match status" value="1"/>
</dbReference>
<dbReference type="PROSITE" id="PS50262">
    <property type="entry name" value="G_PROTEIN_RECEP_F1_2"/>
    <property type="match status" value="1"/>
</dbReference>
<keyword evidence="12" id="KW-1185">Reference proteome</keyword>
<evidence type="ECO:0000256" key="4">
    <source>
        <dbReference type="ARBA" id="ARBA00022989"/>
    </source>
</evidence>
<accession>A0A4U8V141</accession>
<reference evidence="11 12" key="2">
    <citation type="journal article" date="2019" name="G3 (Bethesda)">
        <title>Hybrid Assembly of the Genome of the Entomopathogenic Nematode Steinernema carpocapsae Identifies the X-Chromosome.</title>
        <authorList>
            <person name="Serra L."/>
            <person name="Macchietto M."/>
            <person name="Macias-Munoz A."/>
            <person name="McGill C.J."/>
            <person name="Rodriguez I.M."/>
            <person name="Rodriguez B."/>
            <person name="Murad R."/>
            <person name="Mortazavi A."/>
        </authorList>
    </citation>
    <scope>NUCLEOTIDE SEQUENCE [LARGE SCALE GENOMIC DNA]</scope>
    <source>
        <strain evidence="11 12">ALL</strain>
    </source>
</reference>
<evidence type="ECO:0000256" key="6">
    <source>
        <dbReference type="ARBA" id="ARBA00023136"/>
    </source>
</evidence>